<keyword evidence="3" id="KW-1185">Reference proteome</keyword>
<dbReference type="PROSITE" id="PS51257">
    <property type="entry name" value="PROKAR_LIPOPROTEIN"/>
    <property type="match status" value="1"/>
</dbReference>
<evidence type="ECO:0000256" key="1">
    <source>
        <dbReference type="SAM" id="SignalP"/>
    </source>
</evidence>
<evidence type="ECO:0000313" key="2">
    <source>
        <dbReference type="EMBL" id="SEG92719.1"/>
    </source>
</evidence>
<dbReference type="OrthoDB" id="3533808at2"/>
<dbReference type="Proteomes" id="UP000236754">
    <property type="component" value="Unassembled WGS sequence"/>
</dbReference>
<gene>
    <name evidence="2" type="ORF">SAMN05216223_12676</name>
</gene>
<dbReference type="AlphaFoldDB" id="A0A1H6E6B1"/>
<proteinExistence type="predicted"/>
<accession>A0A1H6E6B1</accession>
<reference evidence="2 3" key="1">
    <citation type="submission" date="2016-10" db="EMBL/GenBank/DDBJ databases">
        <authorList>
            <person name="de Groot N.N."/>
        </authorList>
    </citation>
    <scope>NUCLEOTIDE SEQUENCE [LARGE SCALE GENOMIC DNA]</scope>
    <source>
        <strain evidence="2 3">CGMCC 4.2023</strain>
    </source>
</reference>
<organism evidence="2 3">
    <name type="scientific">Actinacidiphila yanglinensis</name>
    <dbReference type="NCBI Taxonomy" id="310779"/>
    <lineage>
        <taxon>Bacteria</taxon>
        <taxon>Bacillati</taxon>
        <taxon>Actinomycetota</taxon>
        <taxon>Actinomycetes</taxon>
        <taxon>Kitasatosporales</taxon>
        <taxon>Streptomycetaceae</taxon>
        <taxon>Actinacidiphila</taxon>
    </lineage>
</organism>
<sequence length="174" mass="17886">MPRVASTRWHATAGAGVLALVLGATACSASKDNGLSSSAAGTRLRSDATAVLNAMASNAGAKLPAYTVTENGTSAIPCGDGKARRTFSARQVRPWKGTPTASDMHGLLSIGDSVLENASRGYEQDTGVAQQTGPSVVAWPLVNNKSGTHITLTARQGADNFTVTVTGRTDCLKR</sequence>
<feature type="chain" id="PRO_5038816715" description="Lipoprotein" evidence="1">
    <location>
        <begin position="27"/>
        <end position="174"/>
    </location>
</feature>
<evidence type="ECO:0000313" key="3">
    <source>
        <dbReference type="Proteomes" id="UP000236754"/>
    </source>
</evidence>
<feature type="signal peptide" evidence="1">
    <location>
        <begin position="1"/>
        <end position="26"/>
    </location>
</feature>
<dbReference type="RefSeq" id="WP_146088429.1">
    <property type="nucleotide sequence ID" value="NZ_FNVU01000026.1"/>
</dbReference>
<dbReference type="EMBL" id="FNVU01000026">
    <property type="protein sequence ID" value="SEG92719.1"/>
    <property type="molecule type" value="Genomic_DNA"/>
</dbReference>
<evidence type="ECO:0008006" key="4">
    <source>
        <dbReference type="Google" id="ProtNLM"/>
    </source>
</evidence>
<protein>
    <recommendedName>
        <fullName evidence="4">Lipoprotein</fullName>
    </recommendedName>
</protein>
<keyword evidence="1" id="KW-0732">Signal</keyword>
<name>A0A1H6E6B1_9ACTN</name>